<reference evidence="3 4" key="1">
    <citation type="submission" date="2017-06" db="EMBL/GenBank/DDBJ databases">
        <title>Complete genome sequence of Nitrospirillum amazonense strain CBAmC, an endophytic nitrogen-fixing and plant growth-promoting bacterium, isolated from sugarcane.</title>
        <authorList>
            <person name="Schwab S."/>
            <person name="dos Santos Teixeira K.R."/>
            <person name="Simoes Araujo J.L."/>
            <person name="Soares Vidal M."/>
            <person name="Borges de Freitas H.R."/>
            <person name="Rivello Crivelaro A.L."/>
            <person name="Bueno de Camargo Nunes A."/>
            <person name="dos Santos C.M."/>
            <person name="Palmeira da Silva Rosa D."/>
            <person name="da Silva Padilha D."/>
            <person name="da Silva E."/>
            <person name="Araujo Terra L."/>
            <person name="Soares Mendes V."/>
            <person name="Farinelli L."/>
            <person name="Magalhaes Cruz L."/>
            <person name="Baldani J.I."/>
        </authorList>
    </citation>
    <scope>NUCLEOTIDE SEQUENCE [LARGE SCALE GENOMIC DNA]</scope>
    <source>
        <strain evidence="3 4">CBAmC</strain>
    </source>
</reference>
<dbReference type="PANTHER" id="PTHR43428:SF1">
    <property type="entry name" value="ARSENATE REDUCTASE"/>
    <property type="match status" value="1"/>
</dbReference>
<keyword evidence="4" id="KW-1185">Reference proteome</keyword>
<accession>A0A248K0Z1</accession>
<protein>
    <submittedName>
        <fullName evidence="3">Protein-tyrosine-phosphatase</fullName>
    </submittedName>
</protein>
<proteinExistence type="predicted"/>
<evidence type="ECO:0000313" key="3">
    <source>
        <dbReference type="EMBL" id="ASG24643.1"/>
    </source>
</evidence>
<organism evidence="3 4">
    <name type="scientific">Nitrospirillum viridazoti CBAmc</name>
    <dbReference type="NCBI Taxonomy" id="1441467"/>
    <lineage>
        <taxon>Bacteria</taxon>
        <taxon>Pseudomonadati</taxon>
        <taxon>Pseudomonadota</taxon>
        <taxon>Alphaproteobacteria</taxon>
        <taxon>Rhodospirillales</taxon>
        <taxon>Azospirillaceae</taxon>
        <taxon>Nitrospirillum</taxon>
        <taxon>Nitrospirillum viridazoti</taxon>
    </lineage>
</organism>
<keyword evidence="1" id="KW-0059">Arsenical resistance</keyword>
<evidence type="ECO:0000313" key="4">
    <source>
        <dbReference type="Proteomes" id="UP000197153"/>
    </source>
</evidence>
<dbReference type="InterPro" id="IPR036196">
    <property type="entry name" value="Ptyr_pPase_sf"/>
</dbReference>
<dbReference type="KEGG" id="nao:Y958_27730"/>
<evidence type="ECO:0000259" key="2">
    <source>
        <dbReference type="SMART" id="SM00226"/>
    </source>
</evidence>
<gene>
    <name evidence="3" type="ORF">Y958_27730</name>
</gene>
<name>A0A248K0Z1_9PROT</name>
<dbReference type="GO" id="GO:0046685">
    <property type="term" value="P:response to arsenic-containing substance"/>
    <property type="evidence" value="ECO:0007669"/>
    <property type="project" value="UniProtKB-KW"/>
</dbReference>
<dbReference type="Proteomes" id="UP000197153">
    <property type="component" value="Chromosome 3"/>
</dbReference>
<dbReference type="Pfam" id="PF01451">
    <property type="entry name" value="LMWPc"/>
    <property type="match status" value="1"/>
</dbReference>
<dbReference type="RefSeq" id="WP_088875056.1">
    <property type="nucleotide sequence ID" value="NZ_CP022112.1"/>
</dbReference>
<sequence>MMPPDSPTPDMILPQPPNGTRYGMVNRRLGVLFVGRVNAGRSMMAEALLRHHAGHRFDAHSAGLTPVDRPNPYALARLRAEGVATGGLAPKPLERFMAPDAPPVDIVITVSELAATGMAGAWPSQPVTAHWALPDPDPALYPDADAPEVLVDAIFQDLRRRIDVLSVLPAHCLLALSQWRDEDEDGLRTA</sequence>
<dbReference type="EMBL" id="CP022112">
    <property type="protein sequence ID" value="ASG24643.1"/>
    <property type="molecule type" value="Genomic_DNA"/>
</dbReference>
<evidence type="ECO:0000256" key="1">
    <source>
        <dbReference type="ARBA" id="ARBA00022849"/>
    </source>
</evidence>
<feature type="domain" description="Phosphotyrosine protein phosphatase I" evidence="2">
    <location>
        <begin position="29"/>
        <end position="168"/>
    </location>
</feature>
<dbReference type="SMART" id="SM00226">
    <property type="entry name" value="LMWPc"/>
    <property type="match status" value="1"/>
</dbReference>
<dbReference type="Gene3D" id="3.40.50.2300">
    <property type="match status" value="1"/>
</dbReference>
<dbReference type="PANTHER" id="PTHR43428">
    <property type="entry name" value="ARSENATE REDUCTASE"/>
    <property type="match status" value="1"/>
</dbReference>
<dbReference type="AlphaFoldDB" id="A0A248K0Z1"/>
<dbReference type="SUPFAM" id="SSF52788">
    <property type="entry name" value="Phosphotyrosine protein phosphatases I"/>
    <property type="match status" value="1"/>
</dbReference>
<dbReference type="InterPro" id="IPR023485">
    <property type="entry name" value="Ptyr_pPase"/>
</dbReference>